<evidence type="ECO:0000313" key="11">
    <source>
        <dbReference type="Proteomes" id="UP000664940"/>
    </source>
</evidence>
<dbReference type="GO" id="GO:0008017">
    <property type="term" value="F:microtubule binding"/>
    <property type="evidence" value="ECO:0007669"/>
    <property type="project" value="TreeGrafter"/>
</dbReference>
<evidence type="ECO:0000256" key="1">
    <source>
        <dbReference type="ARBA" id="ARBA00004496"/>
    </source>
</evidence>
<dbReference type="GO" id="GO:0005813">
    <property type="term" value="C:centrosome"/>
    <property type="evidence" value="ECO:0007669"/>
    <property type="project" value="TreeGrafter"/>
</dbReference>
<dbReference type="PANTHER" id="PTHR18947:SF30">
    <property type="entry name" value="GIRDIN"/>
    <property type="match status" value="1"/>
</dbReference>
<evidence type="ECO:0000313" key="9">
    <source>
        <dbReference type="EMBL" id="KAF6102533.1"/>
    </source>
</evidence>
<proteinExistence type="inferred from homology"/>
<dbReference type="CTD" id="55704"/>
<keyword evidence="2" id="KW-0963">Cytoplasm</keyword>
<name>A0A7E6DYB0_9CHIR</name>
<feature type="region of interest" description="Disordered" evidence="7">
    <location>
        <begin position="1624"/>
        <end position="1657"/>
    </location>
</feature>
<evidence type="ECO:0000256" key="4">
    <source>
        <dbReference type="ARBA" id="ARBA00023054"/>
    </source>
</evidence>
<dbReference type="GO" id="GO:0030705">
    <property type="term" value="P:cytoskeleton-dependent intracellular transport"/>
    <property type="evidence" value="ECO:0007669"/>
    <property type="project" value="InterPro"/>
</dbReference>
<dbReference type="Gene3D" id="1.10.418.10">
    <property type="entry name" value="Calponin-like domain"/>
    <property type="match status" value="1"/>
</dbReference>
<dbReference type="PANTHER" id="PTHR18947">
    <property type="entry name" value="HOOK PROTEINS"/>
    <property type="match status" value="1"/>
</dbReference>
<evidence type="ECO:0000256" key="5">
    <source>
        <dbReference type="ARBA" id="ARBA00061299"/>
    </source>
</evidence>
<gene>
    <name evidence="12" type="primary">CCDC88A</name>
    <name evidence="9" type="ORF">HJG60_002274</name>
</gene>
<evidence type="ECO:0000313" key="10">
    <source>
        <dbReference type="Proteomes" id="UP000504628"/>
    </source>
</evidence>
<dbReference type="GO" id="GO:0005737">
    <property type="term" value="C:cytoplasm"/>
    <property type="evidence" value="ECO:0007669"/>
    <property type="project" value="UniProtKB-SubCell"/>
</dbReference>
<feature type="region of interest" description="Disordered" evidence="7">
    <location>
        <begin position="1707"/>
        <end position="1795"/>
    </location>
</feature>
<feature type="compositionally biased region" description="Polar residues" evidence="7">
    <location>
        <begin position="1449"/>
        <end position="1465"/>
    </location>
</feature>
<feature type="compositionally biased region" description="Polar residues" evidence="7">
    <location>
        <begin position="1814"/>
        <end position="1829"/>
    </location>
</feature>
<reference evidence="9 11" key="1">
    <citation type="journal article" date="2020" name="Nature">
        <title>Six reference-quality genomes reveal evolution of bat adaptations.</title>
        <authorList>
            <person name="Jebb D."/>
            <person name="Huang Z."/>
            <person name="Pippel M."/>
            <person name="Hughes G.M."/>
            <person name="Lavrichenko K."/>
            <person name="Devanna P."/>
            <person name="Winkler S."/>
            <person name="Jermiin L.S."/>
            <person name="Skirmuntt E.C."/>
            <person name="Katzourakis A."/>
            <person name="Burkitt-Gray L."/>
            <person name="Ray D.A."/>
            <person name="Sullivan K.A.M."/>
            <person name="Roscito J.G."/>
            <person name="Kirilenko B.M."/>
            <person name="Davalos L.M."/>
            <person name="Corthals A.P."/>
            <person name="Power M.L."/>
            <person name="Jones G."/>
            <person name="Ransome R.D."/>
            <person name="Dechmann D.K.N."/>
            <person name="Locatelli A.G."/>
            <person name="Puechmaille S.J."/>
            <person name="Fedrigo O."/>
            <person name="Jarvis E.D."/>
            <person name="Hiller M."/>
            <person name="Vernes S.C."/>
            <person name="Myers E.W."/>
            <person name="Teeling E.C."/>
        </authorList>
    </citation>
    <scope>NUCLEOTIDE SEQUENCE [LARGE SCALE GENOMIC DNA]</scope>
    <source>
        <strain evidence="9">Bat1K_MPI-CBG_1</strain>
    </source>
</reference>
<feature type="region of interest" description="Disordered" evidence="7">
    <location>
        <begin position="1808"/>
        <end position="1850"/>
    </location>
</feature>
<dbReference type="PROSITE" id="PS50021">
    <property type="entry name" value="CH"/>
    <property type="match status" value="1"/>
</dbReference>
<comment type="subcellular location">
    <subcellularLocation>
        <location evidence="1">Cytoplasm</location>
    </subcellularLocation>
</comment>
<sequence length="1850" mass="213520">MSCKMENEIFTPLLEQFMTSPLVTWVKTFGPLAAGNGTNLDEYVALVDGVFLNQVMLQINPKSESQRVNKKVNNDASLRIHNLSILVRQIKFYYQETLQQLIMMSLPNVLIIGKNPFSEQGTEEVKKLLLLLLGCAVQCQKREEFIERIQGLDFDTKAAVAAHIQEVTHNQENVFDLQWMEVTDMSQEEIEPLLKNMALHLKRLIDERDEHSETIIELSEERDGLHFLPHASSSAQSPCGSPGMKRTESRQHLSVELADAKAKIRRLRQELEEKTEQLLDCKQELEQMETELKRLQQENMNLLSDARSARMYRDELDALREKAIRVDKLESEVCRYKERLHDIEFYKARVEELKEDNQVLLETKTMLEDQLEGTRARSDKLHELEKENLQLKAKLHDMEMERDMDRKKIEELMEENMTLEMAQKQSMDESLHLGWELEQISRTSELSEAPQKSLGHEVSELTSSRLLKLEMENQSLTKTIEELRGTMDSAEGNTSKILKIEKENQRLSKKVEILEKEIIQEKQSLQNCQNLSKDLMKEKAQLEKTIETLRENSERQIKILEQENEHLNQTVSSLRQRSQISAEARVKDIEKENKILHESIKETSSKLSKIEFEKRQIRKELEHYKEKGDRAEELENELHHLEKENELLQKKITNLKITCEKIEALEQENSELERENRKFKKRLDSFKNLTFQLESLEKENAQLDEENLELRRNVESLKCASMKMAQLQLENKELESEKEQLKKGLELMKASFKKTERLEVSYQGLDTENQRLQKALENSNKKIQQLESELQDLEMENQTLQKNLEELKISSKRLEQLEKENKSLEQETSQLEKDKKQLEKENKRLRQQAEIKDTTLEENNVKIGNLEKENKTLFKEIGIYKESCIRLKELEKENKELVKRATIDIKTLVTLREDLVSEKLKTQQMNNDLEKLTHELEKIGLNKERLLHDEQSTDDSRYKLLESKLESTLKKSLEIKEEKIAALEARLEESTNYNQQLRQELKTVKKNYEALKQRQDEERMVQSPPSTSGEDSKWERESQETTRELLKVKDRLIEVERNNATLQAEKQALKTQLKQLETQNNNLQAQILALQRQTVSLQEQNTTLQTQNAKLQVENSTLNSQSTSLMNQNAQLLIQQSSLENENESVIKEREDLKSLYDSLIKDHEKLELLHERQASEYESLIAKHGTLKSAHKNLEVEHKDLEDRYNQLLKQKGQLEDLEKTLKVEQEKMLLENKNHETIAAEYKKLCGENDRLNHTYNQLLKETEVLQTDHKNLKSLLNNSKLEQTRLEAEFSKLKEQYQQLDITSTKLNNQCELLSQLKGNLEEENRHLLDQIQTLMLQNRTLLEQNMESKDLFHVEQRQYIDKLNELRRQKEKLEEKIMDQYKFYEPSPPRRRGNWITLKMRKLIKSKKDINRERQKSLTLTPTRSDSSEGFLQLPHQDSQDSSSVGSNSLEDGQTLGTKKSSTMNDLVQSMVLAGGQWTGSTENLEVPDDISTGKRRKELGAMAFSTTAINFSTVNSSTGFRSKQLVNNKDTTSFEDISPQGISDDSSTGSRVHASRPASLDSGRTSTSNSNNNASLHEVKAGTVHIQSRPQSHSSGEFSLLHDHEAWSSSGSSPIQYLRRQTRSSPVLQHKMPETSEGRAHRKIKTGSPGSEVVTLQQFLEESNKLTSMQIKSSSQENLLDEVMKSLSVSSDFLGKSKPVSCGLARSVSGKTPGDFCDRRTTKPEQCVRPVPQKTEDTYFISSSGKPTPSTQGKIKLVKESSLSRQSKDSNPYATLPRASSVISTAEGTTRRTSIHDFLTKDSRLPMSVDSSPATADSNITAASNVDKVQESRNSKSRSREQQSS</sequence>
<comment type="similarity">
    <text evidence="5">Belongs to the CCDC88 family.</text>
</comment>
<reference evidence="12" key="2">
    <citation type="submission" date="2025-04" db="UniProtKB">
        <authorList>
            <consortium name="RefSeq"/>
        </authorList>
    </citation>
    <scope>IDENTIFICATION</scope>
    <source>
        <tissue evidence="12">Muscle</tissue>
    </source>
</reference>
<keyword evidence="10" id="KW-1185">Reference proteome</keyword>
<evidence type="ECO:0000313" key="12">
    <source>
        <dbReference type="RefSeq" id="XP_035883872.1"/>
    </source>
</evidence>
<feature type="region of interest" description="Disordered" evidence="7">
    <location>
        <begin position="1012"/>
        <end position="1041"/>
    </location>
</feature>
<dbReference type="Pfam" id="PF19047">
    <property type="entry name" value="HOOK_N"/>
    <property type="match status" value="1"/>
</dbReference>
<feature type="compositionally biased region" description="Low complexity" evidence="7">
    <location>
        <begin position="1570"/>
        <end position="1579"/>
    </location>
</feature>
<feature type="compositionally biased region" description="Basic and acidic residues" evidence="7">
    <location>
        <begin position="1833"/>
        <end position="1850"/>
    </location>
</feature>
<dbReference type="GO" id="GO:0031122">
    <property type="term" value="P:cytoplasmic microtubule organization"/>
    <property type="evidence" value="ECO:0007669"/>
    <property type="project" value="TreeGrafter"/>
</dbReference>
<feature type="compositionally biased region" description="Basic and acidic residues" evidence="7">
    <location>
        <begin position="1030"/>
        <end position="1041"/>
    </location>
</feature>
<dbReference type="CDD" id="cd22229">
    <property type="entry name" value="HkD_Girdin"/>
    <property type="match status" value="1"/>
</dbReference>
<dbReference type="InterPro" id="IPR036872">
    <property type="entry name" value="CH_dom_sf"/>
</dbReference>
<dbReference type="GO" id="GO:0007165">
    <property type="term" value="P:signal transduction"/>
    <property type="evidence" value="ECO:0007669"/>
    <property type="project" value="UniProtKB-ARBA"/>
</dbReference>
<feature type="compositionally biased region" description="Polar residues" evidence="7">
    <location>
        <begin position="1536"/>
        <end position="1555"/>
    </location>
</feature>
<dbReference type="InterPro" id="IPR043936">
    <property type="entry name" value="HOOK_N"/>
</dbReference>
<feature type="coiled-coil region" evidence="6">
    <location>
        <begin position="336"/>
        <end position="429"/>
    </location>
</feature>
<evidence type="ECO:0000256" key="2">
    <source>
        <dbReference type="ARBA" id="ARBA00022490"/>
    </source>
</evidence>
<dbReference type="EMBL" id="JABVXQ010000006">
    <property type="protein sequence ID" value="KAF6102533.1"/>
    <property type="molecule type" value="Genomic_DNA"/>
</dbReference>
<dbReference type="GO" id="GO:0051959">
    <property type="term" value="F:dynein light intermediate chain binding"/>
    <property type="evidence" value="ECO:0007669"/>
    <property type="project" value="TreeGrafter"/>
</dbReference>
<feature type="domain" description="Calponin-homology (CH)" evidence="8">
    <location>
        <begin position="16"/>
        <end position="136"/>
    </location>
</feature>
<feature type="region of interest" description="Disordered" evidence="7">
    <location>
        <begin position="1536"/>
        <end position="1579"/>
    </location>
</feature>
<feature type="compositionally biased region" description="Polar residues" evidence="7">
    <location>
        <begin position="1745"/>
        <end position="1758"/>
    </location>
</feature>
<dbReference type="RefSeq" id="XP_035883872.1">
    <property type="nucleotide sequence ID" value="XM_036027979.1"/>
</dbReference>
<evidence type="ECO:0000256" key="6">
    <source>
        <dbReference type="SAM" id="Coils"/>
    </source>
</evidence>
<accession>A0A7E6DYB0</accession>
<feature type="compositionally biased region" description="Polar residues" evidence="7">
    <location>
        <begin position="1786"/>
        <end position="1795"/>
    </location>
</feature>
<dbReference type="SUPFAM" id="SSF116907">
    <property type="entry name" value="Hook domain"/>
    <property type="match status" value="1"/>
</dbReference>
<dbReference type="Proteomes" id="UP000504628">
    <property type="component" value="Chromosome 6"/>
</dbReference>
<feature type="compositionally biased region" description="Polar residues" evidence="7">
    <location>
        <begin position="1421"/>
        <end position="1434"/>
    </location>
</feature>
<dbReference type="InterPro" id="IPR001715">
    <property type="entry name" value="CH_dom"/>
</dbReference>
<evidence type="ECO:0000256" key="7">
    <source>
        <dbReference type="SAM" id="MobiDB-lite"/>
    </source>
</evidence>
<protein>
    <submittedName>
        <fullName evidence="9">Coiled-coil domain containing 88A</fullName>
    </submittedName>
    <submittedName>
        <fullName evidence="12">Girdin isoform X9</fullName>
    </submittedName>
</protein>
<keyword evidence="4 6" id="KW-0175">Coiled coil</keyword>
<dbReference type="GO" id="GO:0005085">
    <property type="term" value="F:guanyl-nucleotide exchange factor activity"/>
    <property type="evidence" value="ECO:0007669"/>
    <property type="project" value="UniProtKB-KW"/>
</dbReference>
<feature type="coiled-coil region" evidence="6">
    <location>
        <begin position="250"/>
        <end position="305"/>
    </location>
</feature>
<feature type="region of interest" description="Disordered" evidence="7">
    <location>
        <begin position="1415"/>
        <end position="1465"/>
    </location>
</feature>
<evidence type="ECO:0000259" key="8">
    <source>
        <dbReference type="PROSITE" id="PS50021"/>
    </source>
</evidence>
<feature type="coiled-coil region" evidence="6">
    <location>
        <begin position="1129"/>
        <end position="1387"/>
    </location>
</feature>
<dbReference type="FunFam" id="1.10.418.10:FF:000035">
    <property type="entry name" value="girdin isoform X1"/>
    <property type="match status" value="1"/>
</dbReference>
<dbReference type="Proteomes" id="UP000664940">
    <property type="component" value="Unassembled WGS sequence"/>
</dbReference>
<evidence type="ECO:0000256" key="3">
    <source>
        <dbReference type="ARBA" id="ARBA00022658"/>
    </source>
</evidence>
<dbReference type="GeneID" id="114499219"/>
<feature type="compositionally biased region" description="Polar residues" evidence="7">
    <location>
        <begin position="1766"/>
        <end position="1778"/>
    </location>
</feature>
<organism evidence="10 12">
    <name type="scientific">Phyllostomus discolor</name>
    <name type="common">pale spear-nosed bat</name>
    <dbReference type="NCBI Taxonomy" id="89673"/>
    <lineage>
        <taxon>Eukaryota</taxon>
        <taxon>Metazoa</taxon>
        <taxon>Chordata</taxon>
        <taxon>Craniata</taxon>
        <taxon>Vertebrata</taxon>
        <taxon>Euteleostomi</taxon>
        <taxon>Mammalia</taxon>
        <taxon>Eutheria</taxon>
        <taxon>Laurasiatheria</taxon>
        <taxon>Chiroptera</taxon>
        <taxon>Yangochiroptera</taxon>
        <taxon>Phyllostomidae</taxon>
        <taxon>Phyllostominae</taxon>
        <taxon>Phyllostomus</taxon>
    </lineage>
</organism>
<keyword evidence="3" id="KW-0344">Guanine-nucleotide releasing factor</keyword>